<evidence type="ECO:0000313" key="2">
    <source>
        <dbReference type="EMBL" id="KAF2712536.1"/>
    </source>
</evidence>
<sequence length="171" mass="19034">MPVWLPGCLVVLHVCTCMYKRRRADTDADGYVFLSESEKEKRLAACQGFTDRHGVARTINLGFRWREKEREREREKRRSIGLFIGDRRGDKSRERGLALVTVGVGMQACALVLQLGGWAVVASGWLRIPGSVLTAVISMATAGSGHDYGNTALRDMYGTMEQLSCTDKHGR</sequence>
<keyword evidence="1" id="KW-0732">Signal</keyword>
<proteinExistence type="predicted"/>
<feature type="signal peptide" evidence="1">
    <location>
        <begin position="1"/>
        <end position="17"/>
    </location>
</feature>
<accession>A0A6G1KI00</accession>
<evidence type="ECO:0000313" key="3">
    <source>
        <dbReference type="Proteomes" id="UP000799428"/>
    </source>
</evidence>
<reference evidence="2" key="1">
    <citation type="journal article" date="2020" name="Stud. Mycol.">
        <title>101 Dothideomycetes genomes: a test case for predicting lifestyles and emergence of pathogens.</title>
        <authorList>
            <person name="Haridas S."/>
            <person name="Albert R."/>
            <person name="Binder M."/>
            <person name="Bloem J."/>
            <person name="Labutti K."/>
            <person name="Salamov A."/>
            <person name="Andreopoulos B."/>
            <person name="Baker S."/>
            <person name="Barry K."/>
            <person name="Bills G."/>
            <person name="Bluhm B."/>
            <person name="Cannon C."/>
            <person name="Castanera R."/>
            <person name="Culley D."/>
            <person name="Daum C."/>
            <person name="Ezra D."/>
            <person name="Gonzalez J."/>
            <person name="Henrissat B."/>
            <person name="Kuo A."/>
            <person name="Liang C."/>
            <person name="Lipzen A."/>
            <person name="Lutzoni F."/>
            <person name="Magnuson J."/>
            <person name="Mondo S."/>
            <person name="Nolan M."/>
            <person name="Ohm R."/>
            <person name="Pangilinan J."/>
            <person name="Park H.-J."/>
            <person name="Ramirez L."/>
            <person name="Alfaro M."/>
            <person name="Sun H."/>
            <person name="Tritt A."/>
            <person name="Yoshinaga Y."/>
            <person name="Zwiers L.-H."/>
            <person name="Turgeon B."/>
            <person name="Goodwin S."/>
            <person name="Spatafora J."/>
            <person name="Crous P."/>
            <person name="Grigoriev I."/>
        </authorList>
    </citation>
    <scope>NUCLEOTIDE SEQUENCE</scope>
    <source>
        <strain evidence="2">CBS 279.74</strain>
    </source>
</reference>
<dbReference type="EMBL" id="MU005766">
    <property type="protein sequence ID" value="KAF2712536.1"/>
    <property type="molecule type" value="Genomic_DNA"/>
</dbReference>
<keyword evidence="3" id="KW-1185">Reference proteome</keyword>
<dbReference type="Proteomes" id="UP000799428">
    <property type="component" value="Unassembled WGS sequence"/>
</dbReference>
<organism evidence="2 3">
    <name type="scientific">Pleomassaria siparia CBS 279.74</name>
    <dbReference type="NCBI Taxonomy" id="1314801"/>
    <lineage>
        <taxon>Eukaryota</taxon>
        <taxon>Fungi</taxon>
        <taxon>Dikarya</taxon>
        <taxon>Ascomycota</taxon>
        <taxon>Pezizomycotina</taxon>
        <taxon>Dothideomycetes</taxon>
        <taxon>Pleosporomycetidae</taxon>
        <taxon>Pleosporales</taxon>
        <taxon>Pleomassariaceae</taxon>
        <taxon>Pleomassaria</taxon>
    </lineage>
</organism>
<protein>
    <submittedName>
        <fullName evidence="2">Uncharacterized protein</fullName>
    </submittedName>
</protein>
<name>A0A6G1KI00_9PLEO</name>
<feature type="chain" id="PRO_5026192962" evidence="1">
    <location>
        <begin position="18"/>
        <end position="171"/>
    </location>
</feature>
<evidence type="ECO:0000256" key="1">
    <source>
        <dbReference type="SAM" id="SignalP"/>
    </source>
</evidence>
<gene>
    <name evidence="2" type="ORF">K504DRAFT_452712</name>
</gene>
<dbReference type="AlphaFoldDB" id="A0A6G1KI00"/>